<feature type="domain" description="DUF4189" evidence="2">
    <location>
        <begin position="24"/>
        <end position="117"/>
    </location>
</feature>
<organism evidence="3 4">
    <name type="scientific">Bordetella ansorpii</name>
    <dbReference type="NCBI Taxonomy" id="288768"/>
    <lineage>
        <taxon>Bacteria</taxon>
        <taxon>Pseudomonadati</taxon>
        <taxon>Pseudomonadota</taxon>
        <taxon>Betaproteobacteria</taxon>
        <taxon>Burkholderiales</taxon>
        <taxon>Alcaligenaceae</taxon>
        <taxon>Bordetella</taxon>
    </lineage>
</organism>
<reference evidence="3 4" key="1">
    <citation type="submission" date="2016-03" db="EMBL/GenBank/DDBJ databases">
        <authorList>
            <consortium name="Pathogen Informatics"/>
        </authorList>
    </citation>
    <scope>NUCLEOTIDE SEQUENCE [LARGE SCALE GENOMIC DNA]</scope>
    <source>
        <strain evidence="3 4">NCTC13364</strain>
    </source>
</reference>
<name>A0A157P3K1_9BORD</name>
<gene>
    <name evidence="3" type="ORF">SAMEA1982600_02220</name>
</gene>
<evidence type="ECO:0000313" key="3">
    <source>
        <dbReference type="EMBL" id="SAI28088.1"/>
    </source>
</evidence>
<dbReference type="InterPro" id="IPR025240">
    <property type="entry name" value="DUF4189"/>
</dbReference>
<evidence type="ECO:0000256" key="1">
    <source>
        <dbReference type="SAM" id="SignalP"/>
    </source>
</evidence>
<dbReference type="Pfam" id="PF13827">
    <property type="entry name" value="DUF4189"/>
    <property type="match status" value="2"/>
</dbReference>
<dbReference type="EMBL" id="FKBS01000014">
    <property type="protein sequence ID" value="SAI28088.1"/>
    <property type="molecule type" value="Genomic_DNA"/>
</dbReference>
<accession>A0A157P3K1</accession>
<keyword evidence="1" id="KW-0732">Signal</keyword>
<protein>
    <recommendedName>
        <fullName evidence="2">DUF4189 domain-containing protein</fullName>
    </recommendedName>
</protein>
<proteinExistence type="predicted"/>
<feature type="domain" description="DUF4189" evidence="2">
    <location>
        <begin position="156"/>
        <end position="248"/>
    </location>
</feature>
<dbReference type="Proteomes" id="UP000077037">
    <property type="component" value="Unassembled WGS sequence"/>
</dbReference>
<sequence>MGLAALVLLSGAGSVFAQGTGKAYAGAATDEKNTQVYWVTSQATNTKAQAAAVAECKAKGGKGCVKLGWFSDSCLVYARNSRDTLFPGNSVSPEIAAKMAIRRCTADSADGGCRITTLPVCVGPGYAAEHRAQSALRASAEAREALSAKLDKRGYWGVIAEDESGGLSYGDQYPSENEAVEQLLGWEDCKGCTKVLTYQNSCVGLAWQKGAKGRGTSFTALDPDPDTARNQSRAVCNSKTGGQSCVAMVRCSGRGYMQGYKGLDEKAN</sequence>
<dbReference type="AlphaFoldDB" id="A0A157P3K1"/>
<evidence type="ECO:0000313" key="4">
    <source>
        <dbReference type="Proteomes" id="UP000077037"/>
    </source>
</evidence>
<feature type="chain" id="PRO_5007614740" description="DUF4189 domain-containing protein" evidence="1">
    <location>
        <begin position="18"/>
        <end position="268"/>
    </location>
</feature>
<evidence type="ECO:0000259" key="2">
    <source>
        <dbReference type="Pfam" id="PF13827"/>
    </source>
</evidence>
<feature type="signal peptide" evidence="1">
    <location>
        <begin position="1"/>
        <end position="17"/>
    </location>
</feature>